<dbReference type="Proteomes" id="UP000295375">
    <property type="component" value="Unassembled WGS sequence"/>
</dbReference>
<name>A0A4R6UKY3_9GAMM</name>
<dbReference type="EMBL" id="SNYM01000015">
    <property type="protein sequence ID" value="TDQ46013.1"/>
    <property type="molecule type" value="Genomic_DNA"/>
</dbReference>
<evidence type="ECO:0000313" key="3">
    <source>
        <dbReference type="Proteomes" id="UP000295375"/>
    </source>
</evidence>
<protein>
    <submittedName>
        <fullName evidence="2">Uncharacterized protein</fullName>
    </submittedName>
</protein>
<dbReference type="OrthoDB" id="7056878at2"/>
<dbReference type="Pfam" id="PF20567">
    <property type="entry name" value="DUF6776"/>
    <property type="match status" value="1"/>
</dbReference>
<feature type="coiled-coil region" evidence="1">
    <location>
        <begin position="46"/>
        <end position="115"/>
    </location>
</feature>
<reference evidence="2 3" key="1">
    <citation type="submission" date="2019-03" db="EMBL/GenBank/DDBJ databases">
        <title>Genomic Encyclopedia of Type Strains, Phase IV (KMG-IV): sequencing the most valuable type-strain genomes for metagenomic binning, comparative biology and taxonomic classification.</title>
        <authorList>
            <person name="Goeker M."/>
        </authorList>
    </citation>
    <scope>NUCLEOTIDE SEQUENCE [LARGE SCALE GENOMIC DNA]</scope>
    <source>
        <strain evidence="2 3">DSM 103792</strain>
    </source>
</reference>
<dbReference type="InterPro" id="IPR046703">
    <property type="entry name" value="DUF6776"/>
</dbReference>
<evidence type="ECO:0000256" key="1">
    <source>
        <dbReference type="SAM" id="Coils"/>
    </source>
</evidence>
<dbReference type="AlphaFoldDB" id="A0A4R6UKY3"/>
<sequence length="236" mass="27148">MARIKKSSYVVVEQKPRFWWFKPMLIVLALLVLAFFAGQFEDRFTRKKLVTDNAALSQQVQALEMQLEREKQAKFDLAQSQEVDAMASGELRDVLKGLRDSVKELEKENAFYRSIMNPSDDRSGLQIESFSLYNLGGERLRYRVVLSQVRTHERNVKGKYSVKLVGKQNGEPVELDLLRLAGIAPASQKFDFRYFQNMEGEFTLPSDVVPEQITISATQDGKSETLLRSFDWIQPE</sequence>
<keyword evidence="3" id="KW-1185">Reference proteome</keyword>
<dbReference type="RefSeq" id="WP_133592074.1">
    <property type="nucleotide sequence ID" value="NZ_CP037953.1"/>
</dbReference>
<accession>A0A4R6UKY3</accession>
<gene>
    <name evidence="2" type="ORF">EV696_1157</name>
</gene>
<comment type="caution">
    <text evidence="2">The sequence shown here is derived from an EMBL/GenBank/DDBJ whole genome shotgun (WGS) entry which is preliminary data.</text>
</comment>
<proteinExistence type="predicted"/>
<evidence type="ECO:0000313" key="2">
    <source>
        <dbReference type="EMBL" id="TDQ46013.1"/>
    </source>
</evidence>
<keyword evidence="1" id="KW-0175">Coiled coil</keyword>
<organism evidence="2 3">
    <name type="scientific">Permianibacter aggregans</name>
    <dbReference type="NCBI Taxonomy" id="1510150"/>
    <lineage>
        <taxon>Bacteria</taxon>
        <taxon>Pseudomonadati</taxon>
        <taxon>Pseudomonadota</taxon>
        <taxon>Gammaproteobacteria</taxon>
        <taxon>Pseudomonadales</taxon>
        <taxon>Pseudomonadaceae</taxon>
        <taxon>Permianibacter</taxon>
    </lineage>
</organism>